<accession>A0ABX1KCS2</accession>
<evidence type="ECO:0000313" key="2">
    <source>
        <dbReference type="Proteomes" id="UP001429745"/>
    </source>
</evidence>
<proteinExistence type="predicted"/>
<dbReference type="SUPFAM" id="SSF48208">
    <property type="entry name" value="Six-hairpin glycosidases"/>
    <property type="match status" value="1"/>
</dbReference>
<evidence type="ECO:0008006" key="3">
    <source>
        <dbReference type="Google" id="ProtNLM"/>
    </source>
</evidence>
<dbReference type="InterPro" id="IPR008928">
    <property type="entry name" value="6-hairpin_glycosidase_sf"/>
</dbReference>
<keyword evidence="2" id="KW-1185">Reference proteome</keyword>
<reference evidence="1 2" key="1">
    <citation type="submission" date="2020-04" db="EMBL/GenBank/DDBJ databases">
        <title>CFH 90308 Microbacterium sp.</title>
        <authorList>
            <person name="Nie G."/>
            <person name="Ming H."/>
            <person name="Xia T."/>
        </authorList>
    </citation>
    <scope>NUCLEOTIDE SEQUENCE [LARGE SCALE GENOMIC DNA]</scope>
    <source>
        <strain evidence="1 2">CFH 90308</strain>
    </source>
</reference>
<sequence>MNDDALDLLALIERPPPLGGMGFRNRAGRTQAIWRDADPGTGIVGRRIVHARTMQLAGPAQLRRLGVRPGRGYHKCGSDDQWDWVRAFRLVVHADGQWQTVLDIRELPTPSGSDAPSLWYDLGGLSASAAIIEVLQCGLDDQWTPWNLADGAFELIGARPPVPIQRERRLANRGVTLQPLPSGVHAEERPGEVRYRTAGYEVGFALGRAGFSYLALDDEAAGSTMIDLLHRAPGVDLQGIMLHPVGGSSLVGPALRCDVEGHVRVEGNRVRYEVSVPAAGQNFTLDWRMYADRIELVAEREGENSIEAWESAAWQIAFDPGTAATATLGRPRKVGRTGLLELPVLLHAPGHGSIRVIAQGETATWRSDADRQNSWLTGELKLGETPTDRGTTILEPGSHRCAVTWLMAGHGIEASQSAPAPVARALRRAAITGLSYRADTGTLSNNSISIHCPMSMDTWSALATSYGEVMPGIDAVEFLRDSLERWLDGGPGYGSGTMRDGSQLRPAEDEYLITGVGTMLGLGEYLDHSRNSAWARRYSDRIKQKLEQLAARDLDGDGLIESPHRRGVSGDHDWSTNWYDVVSFGWKDAYVNALLFKALTLLGEVLSDLGAPELVAGVAAWRVKLRDAFGPTFLNPETGWVAGWRSADGRLHDYAFLAVNGVVANSGVLSAEVSRQVIGALWEEYRSVGEPDARLGLPNNLWPIPDEDLTEPMHGFPHGFYLNGALSHSQARHFVDALSRVGMMPESERLLGALCETLADGTAFGGSQTGGDWRYWDGAQCGYEGLLTEQFGVMALAIERHRLRG</sequence>
<dbReference type="EMBL" id="JABACI010000001">
    <property type="protein sequence ID" value="NLP83211.1"/>
    <property type="molecule type" value="Genomic_DNA"/>
</dbReference>
<gene>
    <name evidence="1" type="ORF">HF576_05080</name>
</gene>
<comment type="caution">
    <text evidence="1">The sequence shown here is derived from an EMBL/GenBank/DDBJ whole genome shotgun (WGS) entry which is preliminary data.</text>
</comment>
<protein>
    <recommendedName>
        <fullName evidence="3">Alpha-L-rhamnosidase six-hairpin glycosidase domain-containing protein</fullName>
    </recommendedName>
</protein>
<dbReference type="Gene3D" id="1.50.10.10">
    <property type="match status" value="1"/>
</dbReference>
<organism evidence="1 2">
    <name type="scientific">Microbacterium salsuginis</name>
    <dbReference type="NCBI Taxonomy" id="2722803"/>
    <lineage>
        <taxon>Bacteria</taxon>
        <taxon>Bacillati</taxon>
        <taxon>Actinomycetota</taxon>
        <taxon>Actinomycetes</taxon>
        <taxon>Micrococcales</taxon>
        <taxon>Microbacteriaceae</taxon>
        <taxon>Microbacterium</taxon>
    </lineage>
</organism>
<dbReference type="Proteomes" id="UP001429745">
    <property type="component" value="Unassembled WGS sequence"/>
</dbReference>
<dbReference type="InterPro" id="IPR012341">
    <property type="entry name" value="6hp_glycosidase-like_sf"/>
</dbReference>
<evidence type="ECO:0000313" key="1">
    <source>
        <dbReference type="EMBL" id="NLP83211.1"/>
    </source>
</evidence>
<dbReference type="RefSeq" id="WP_168911646.1">
    <property type="nucleotide sequence ID" value="NZ_JABACI010000001.1"/>
</dbReference>
<name>A0ABX1KCS2_9MICO</name>